<feature type="repeat" description="ANK" evidence="7">
    <location>
        <begin position="206"/>
        <end position="238"/>
    </location>
</feature>
<sequence>MEVNFSRTKSALEKLLEKFKCNQCQKILSETCSFELCDHFFCRRCANSLVDDGKPCPKCNTVLWKEHMQEVHWVSEFLSVTNRIKNVMDGKPSESNDTVVEKVVSSSDTTPKTFTKVQDVSTKEISVDKEEDATKTTRTPSSVTSEPLKTKRSSSSRRRTIAIKDSKRRKSSQETKTSTTRKSDANEKTSKTPKKKKIQLEKKNMKGETPLHVACIKGDSDRVKELLELGAKPNTKDFAGWTPLHEACNHGFTEVVELLLQHGAYVDDVAGDDMETPLHDAVSNNHIDVVKCLLKTANAPIGTRNGQGLLPKDCCTTDEMRKLFESS</sequence>
<dbReference type="AlphaFoldDB" id="A0A7M5VFR4"/>
<dbReference type="Pfam" id="PF12796">
    <property type="entry name" value="Ank_2"/>
    <property type="match status" value="1"/>
</dbReference>
<keyword evidence="6" id="KW-0539">Nucleus</keyword>
<feature type="region of interest" description="Disordered" evidence="9">
    <location>
        <begin position="115"/>
        <end position="197"/>
    </location>
</feature>
<keyword evidence="2" id="KW-0479">Metal-binding</keyword>
<proteinExistence type="predicted"/>
<dbReference type="PROSITE" id="PS50089">
    <property type="entry name" value="ZF_RING_2"/>
    <property type="match status" value="1"/>
</dbReference>
<feature type="compositionally biased region" description="Basic residues" evidence="9">
    <location>
        <begin position="150"/>
        <end position="170"/>
    </location>
</feature>
<accession>A0A7M5VFR4</accession>
<name>A0A7M5VFR4_9CNID</name>
<keyword evidence="3" id="KW-0677">Repeat</keyword>
<dbReference type="RefSeq" id="XP_066927680.1">
    <property type="nucleotide sequence ID" value="XM_067071579.1"/>
</dbReference>
<evidence type="ECO:0000256" key="4">
    <source>
        <dbReference type="ARBA" id="ARBA00022771"/>
    </source>
</evidence>
<dbReference type="InterPro" id="IPR002110">
    <property type="entry name" value="Ankyrin_rpt"/>
</dbReference>
<dbReference type="GO" id="GO:0000724">
    <property type="term" value="P:double-strand break repair via homologous recombination"/>
    <property type="evidence" value="ECO:0007669"/>
    <property type="project" value="TreeGrafter"/>
</dbReference>
<evidence type="ECO:0000256" key="1">
    <source>
        <dbReference type="ARBA" id="ARBA00004123"/>
    </source>
</evidence>
<feature type="repeat" description="ANK" evidence="7">
    <location>
        <begin position="239"/>
        <end position="271"/>
    </location>
</feature>
<dbReference type="SUPFAM" id="SSF48403">
    <property type="entry name" value="Ankyrin repeat"/>
    <property type="match status" value="1"/>
</dbReference>
<dbReference type="EnsemblMetazoa" id="CLYHEMT011100.1">
    <property type="protein sequence ID" value="CLYHEMP011100.1"/>
    <property type="gene ID" value="CLYHEMG011100"/>
</dbReference>
<evidence type="ECO:0000256" key="7">
    <source>
        <dbReference type="PROSITE-ProRule" id="PRU00023"/>
    </source>
</evidence>
<comment type="subcellular location">
    <subcellularLocation>
        <location evidence="1">Nucleus</location>
    </subcellularLocation>
</comment>
<feature type="compositionally biased region" description="Polar residues" evidence="9">
    <location>
        <begin position="136"/>
        <end position="147"/>
    </location>
</feature>
<dbReference type="InterPro" id="IPR018957">
    <property type="entry name" value="Znf_C3HC4_RING-type"/>
</dbReference>
<evidence type="ECO:0000313" key="11">
    <source>
        <dbReference type="EnsemblMetazoa" id="CLYHEMP011100.1"/>
    </source>
</evidence>
<dbReference type="PROSITE" id="PS00518">
    <property type="entry name" value="ZF_RING_1"/>
    <property type="match status" value="1"/>
</dbReference>
<evidence type="ECO:0000259" key="10">
    <source>
        <dbReference type="PROSITE" id="PS50089"/>
    </source>
</evidence>
<dbReference type="GO" id="GO:0031297">
    <property type="term" value="P:replication fork processing"/>
    <property type="evidence" value="ECO:0007669"/>
    <property type="project" value="TreeGrafter"/>
</dbReference>
<keyword evidence="4 8" id="KW-0863">Zinc-finger</keyword>
<dbReference type="PROSITE" id="PS50088">
    <property type="entry name" value="ANK_REPEAT"/>
    <property type="match status" value="3"/>
</dbReference>
<dbReference type="InterPro" id="IPR017907">
    <property type="entry name" value="Znf_RING_CS"/>
</dbReference>
<evidence type="ECO:0000256" key="8">
    <source>
        <dbReference type="PROSITE-ProRule" id="PRU00175"/>
    </source>
</evidence>
<reference evidence="11" key="1">
    <citation type="submission" date="2021-01" db="UniProtKB">
        <authorList>
            <consortium name="EnsemblMetazoa"/>
        </authorList>
    </citation>
    <scope>IDENTIFICATION</scope>
</reference>
<keyword evidence="5" id="KW-0862">Zinc</keyword>
<dbReference type="Pfam" id="PF00023">
    <property type="entry name" value="Ank"/>
    <property type="match status" value="1"/>
</dbReference>
<evidence type="ECO:0000313" key="12">
    <source>
        <dbReference type="Proteomes" id="UP000594262"/>
    </source>
</evidence>
<keyword evidence="12" id="KW-1185">Reference proteome</keyword>
<dbReference type="OrthoDB" id="2384350at2759"/>
<dbReference type="Gene3D" id="3.30.40.10">
    <property type="entry name" value="Zinc/RING finger domain, C3HC4 (zinc finger)"/>
    <property type="match status" value="1"/>
</dbReference>
<protein>
    <recommendedName>
        <fullName evidence="10">RING-type domain-containing protein</fullName>
    </recommendedName>
</protein>
<dbReference type="GO" id="GO:0043596">
    <property type="term" value="C:nuclear replication fork"/>
    <property type="evidence" value="ECO:0007669"/>
    <property type="project" value="TreeGrafter"/>
</dbReference>
<dbReference type="Proteomes" id="UP000594262">
    <property type="component" value="Unplaced"/>
</dbReference>
<feature type="compositionally biased region" description="Basic and acidic residues" evidence="9">
    <location>
        <begin position="181"/>
        <end position="190"/>
    </location>
</feature>
<dbReference type="SMART" id="SM00248">
    <property type="entry name" value="ANK"/>
    <property type="match status" value="3"/>
</dbReference>
<dbReference type="Pfam" id="PF00097">
    <property type="entry name" value="zf-C3HC4"/>
    <property type="match status" value="1"/>
</dbReference>
<keyword evidence="7" id="KW-0040">ANK repeat</keyword>
<dbReference type="GO" id="GO:0008270">
    <property type="term" value="F:zinc ion binding"/>
    <property type="evidence" value="ECO:0007669"/>
    <property type="project" value="UniProtKB-KW"/>
</dbReference>
<dbReference type="Gene3D" id="1.25.40.20">
    <property type="entry name" value="Ankyrin repeat-containing domain"/>
    <property type="match status" value="1"/>
</dbReference>
<dbReference type="PANTHER" id="PTHR46358">
    <property type="entry name" value="TONSOKU-LIKE PROTEIN"/>
    <property type="match status" value="1"/>
</dbReference>
<feature type="domain" description="RING-type" evidence="10">
    <location>
        <begin position="21"/>
        <end position="60"/>
    </location>
</feature>
<dbReference type="PANTHER" id="PTHR46358:SF1">
    <property type="entry name" value="TONSOKU-LIKE PROTEIN"/>
    <property type="match status" value="1"/>
</dbReference>
<dbReference type="GeneID" id="136815134"/>
<evidence type="ECO:0000256" key="5">
    <source>
        <dbReference type="ARBA" id="ARBA00022833"/>
    </source>
</evidence>
<dbReference type="InterPro" id="IPR013083">
    <property type="entry name" value="Znf_RING/FYVE/PHD"/>
</dbReference>
<evidence type="ECO:0000256" key="6">
    <source>
        <dbReference type="ARBA" id="ARBA00023242"/>
    </source>
</evidence>
<dbReference type="InterPro" id="IPR052311">
    <property type="entry name" value="MMS22L-TONSL_complex_comp"/>
</dbReference>
<feature type="repeat" description="ANK" evidence="7">
    <location>
        <begin position="273"/>
        <end position="295"/>
    </location>
</feature>
<dbReference type="PROSITE" id="PS50297">
    <property type="entry name" value="ANK_REP_REGION"/>
    <property type="match status" value="3"/>
</dbReference>
<organism evidence="11 12">
    <name type="scientific">Clytia hemisphaerica</name>
    <dbReference type="NCBI Taxonomy" id="252671"/>
    <lineage>
        <taxon>Eukaryota</taxon>
        <taxon>Metazoa</taxon>
        <taxon>Cnidaria</taxon>
        <taxon>Hydrozoa</taxon>
        <taxon>Hydroidolina</taxon>
        <taxon>Leptothecata</taxon>
        <taxon>Obeliida</taxon>
        <taxon>Clytiidae</taxon>
        <taxon>Clytia</taxon>
    </lineage>
</organism>
<evidence type="ECO:0000256" key="3">
    <source>
        <dbReference type="ARBA" id="ARBA00022737"/>
    </source>
</evidence>
<evidence type="ECO:0000256" key="2">
    <source>
        <dbReference type="ARBA" id="ARBA00022723"/>
    </source>
</evidence>
<dbReference type="InterPro" id="IPR001841">
    <property type="entry name" value="Znf_RING"/>
</dbReference>
<dbReference type="PRINTS" id="PR01415">
    <property type="entry name" value="ANKYRIN"/>
</dbReference>
<dbReference type="SUPFAM" id="SSF57850">
    <property type="entry name" value="RING/U-box"/>
    <property type="match status" value="1"/>
</dbReference>
<dbReference type="InterPro" id="IPR036770">
    <property type="entry name" value="Ankyrin_rpt-contain_sf"/>
</dbReference>
<feature type="compositionally biased region" description="Basic and acidic residues" evidence="9">
    <location>
        <begin position="121"/>
        <end position="135"/>
    </location>
</feature>
<evidence type="ECO:0000256" key="9">
    <source>
        <dbReference type="SAM" id="MobiDB-lite"/>
    </source>
</evidence>